<evidence type="ECO:0000313" key="3">
    <source>
        <dbReference type="Proteomes" id="UP001444661"/>
    </source>
</evidence>
<proteinExistence type="predicted"/>
<evidence type="ECO:0000313" key="2">
    <source>
        <dbReference type="EMBL" id="KAK8045379.1"/>
    </source>
</evidence>
<keyword evidence="3" id="KW-1185">Reference proteome</keyword>
<organism evidence="2 3">
    <name type="scientific">Apiospora rasikravindrae</name>
    <dbReference type="NCBI Taxonomy" id="990691"/>
    <lineage>
        <taxon>Eukaryota</taxon>
        <taxon>Fungi</taxon>
        <taxon>Dikarya</taxon>
        <taxon>Ascomycota</taxon>
        <taxon>Pezizomycotina</taxon>
        <taxon>Sordariomycetes</taxon>
        <taxon>Xylariomycetidae</taxon>
        <taxon>Amphisphaeriales</taxon>
        <taxon>Apiosporaceae</taxon>
        <taxon>Apiospora</taxon>
    </lineage>
</organism>
<gene>
    <name evidence="2" type="ORF">PG993_005403</name>
</gene>
<sequence>MSDSEDEGETSRSNKRRKRAVRPESDDDEDDSATEQGEAESASDDDSEDDADDSEDEKPQKKPSLAERLQLFRSEVPVAPSPEAGSEPDSDMEQLRNGDYDDPFADTYDHDDEGELDALSENDQLLDMDGDEEDPYGDDGGY</sequence>
<protein>
    <submittedName>
        <fullName evidence="2">Uncharacterized protein</fullName>
    </submittedName>
</protein>
<comment type="caution">
    <text evidence="2">The sequence shown here is derived from an EMBL/GenBank/DDBJ whole genome shotgun (WGS) entry which is preliminary data.</text>
</comment>
<accession>A0ABR1THZ8</accession>
<feature type="region of interest" description="Disordered" evidence="1">
    <location>
        <begin position="1"/>
        <end position="142"/>
    </location>
</feature>
<dbReference type="Proteomes" id="UP001444661">
    <property type="component" value="Unassembled WGS sequence"/>
</dbReference>
<name>A0ABR1THZ8_9PEZI</name>
<reference evidence="2 3" key="1">
    <citation type="submission" date="2023-01" db="EMBL/GenBank/DDBJ databases">
        <title>Analysis of 21 Apiospora genomes using comparative genomics revels a genus with tremendous synthesis potential of carbohydrate active enzymes and secondary metabolites.</title>
        <authorList>
            <person name="Sorensen T."/>
        </authorList>
    </citation>
    <scope>NUCLEOTIDE SEQUENCE [LARGE SCALE GENOMIC DNA]</scope>
    <source>
        <strain evidence="2 3">CBS 33761</strain>
    </source>
</reference>
<dbReference type="EMBL" id="JAQQWK010000003">
    <property type="protein sequence ID" value="KAK8045379.1"/>
    <property type="molecule type" value="Genomic_DNA"/>
</dbReference>
<evidence type="ECO:0000256" key="1">
    <source>
        <dbReference type="SAM" id="MobiDB-lite"/>
    </source>
</evidence>
<feature type="compositionally biased region" description="Acidic residues" evidence="1">
    <location>
        <begin position="100"/>
        <end position="142"/>
    </location>
</feature>
<feature type="compositionally biased region" description="Acidic residues" evidence="1">
    <location>
        <begin position="25"/>
        <end position="56"/>
    </location>
</feature>